<protein>
    <recommendedName>
        <fullName evidence="4">Bacterial type II secretion system protein E domain-containing protein</fullName>
    </recommendedName>
</protein>
<dbReference type="Pfam" id="PF00437">
    <property type="entry name" value="T2SSE"/>
    <property type="match status" value="1"/>
</dbReference>
<dbReference type="FunFam" id="3.40.50.300:FF:000398">
    <property type="entry name" value="Type IV pilus assembly ATPase PilB"/>
    <property type="match status" value="1"/>
</dbReference>
<dbReference type="InterPro" id="IPR027417">
    <property type="entry name" value="P-loop_NTPase"/>
</dbReference>
<keyword evidence="2" id="KW-0547">Nucleotide-binding</keyword>
<dbReference type="SUPFAM" id="SSF160246">
    <property type="entry name" value="EspE N-terminal domain-like"/>
    <property type="match status" value="1"/>
</dbReference>
<dbReference type="GO" id="GO:0005524">
    <property type="term" value="F:ATP binding"/>
    <property type="evidence" value="ECO:0007669"/>
    <property type="project" value="UniProtKB-KW"/>
</dbReference>
<dbReference type="STRING" id="1121014.N788_11135"/>
<name>A0A087MJL9_9GAMM</name>
<dbReference type="OrthoDB" id="9804785at2"/>
<dbReference type="AlphaFoldDB" id="A0A087MJL9"/>
<evidence type="ECO:0000259" key="4">
    <source>
        <dbReference type="PROSITE" id="PS00662"/>
    </source>
</evidence>
<organism evidence="5 6">
    <name type="scientific">Arenimonas donghaensis DSM 18148 = HO3-R19</name>
    <dbReference type="NCBI Taxonomy" id="1121014"/>
    <lineage>
        <taxon>Bacteria</taxon>
        <taxon>Pseudomonadati</taxon>
        <taxon>Pseudomonadota</taxon>
        <taxon>Gammaproteobacteria</taxon>
        <taxon>Lysobacterales</taxon>
        <taxon>Lysobacteraceae</taxon>
        <taxon>Arenimonas</taxon>
    </lineage>
</organism>
<evidence type="ECO:0000313" key="5">
    <source>
        <dbReference type="EMBL" id="KFL37072.1"/>
    </source>
</evidence>
<dbReference type="Gene3D" id="3.40.50.300">
    <property type="entry name" value="P-loop containing nucleotide triphosphate hydrolases"/>
    <property type="match status" value="1"/>
</dbReference>
<dbReference type="CDD" id="cd01129">
    <property type="entry name" value="PulE-GspE-like"/>
    <property type="match status" value="1"/>
</dbReference>
<proteinExistence type="inferred from homology"/>
<dbReference type="Gene3D" id="1.10.40.70">
    <property type="match status" value="1"/>
</dbReference>
<keyword evidence="6" id="KW-1185">Reference proteome</keyword>
<dbReference type="PATRIC" id="fig|1121014.3.peg.982"/>
<dbReference type="InterPro" id="IPR003593">
    <property type="entry name" value="AAA+_ATPase"/>
</dbReference>
<dbReference type="GO" id="GO:0016887">
    <property type="term" value="F:ATP hydrolysis activity"/>
    <property type="evidence" value="ECO:0007669"/>
    <property type="project" value="TreeGrafter"/>
</dbReference>
<dbReference type="RefSeq" id="WP_051924378.1">
    <property type="nucleotide sequence ID" value="NZ_AVCJ01000007.1"/>
</dbReference>
<keyword evidence="3" id="KW-0067">ATP-binding</keyword>
<comment type="similarity">
    <text evidence="1">Belongs to the GSP E family.</text>
</comment>
<dbReference type="Gene3D" id="3.30.450.90">
    <property type="match status" value="1"/>
</dbReference>
<dbReference type="InterPro" id="IPR037257">
    <property type="entry name" value="T2SS_E_N_sf"/>
</dbReference>
<comment type="caution">
    <text evidence="5">The sequence shown here is derived from an EMBL/GenBank/DDBJ whole genome shotgun (WGS) entry which is preliminary data.</text>
</comment>
<dbReference type="Proteomes" id="UP000029085">
    <property type="component" value="Unassembled WGS sequence"/>
</dbReference>
<reference evidence="6" key="1">
    <citation type="submission" date="2013-08" db="EMBL/GenBank/DDBJ databases">
        <title>Genome sequencing of Arenimonas donghaensis.</title>
        <authorList>
            <person name="Chen F."/>
            <person name="Wang G."/>
        </authorList>
    </citation>
    <scope>NUCLEOTIDE SEQUENCE [LARGE SCALE GENOMIC DNA]</scope>
    <source>
        <strain evidence="6">HO3-R19</strain>
    </source>
</reference>
<gene>
    <name evidence="5" type="ORF">N788_11135</name>
</gene>
<dbReference type="PANTHER" id="PTHR30258:SF2">
    <property type="entry name" value="COMG OPERON PROTEIN 1"/>
    <property type="match status" value="1"/>
</dbReference>
<evidence type="ECO:0000313" key="6">
    <source>
        <dbReference type="Proteomes" id="UP000029085"/>
    </source>
</evidence>
<dbReference type="EMBL" id="AVCJ01000007">
    <property type="protein sequence ID" value="KFL37072.1"/>
    <property type="molecule type" value="Genomic_DNA"/>
</dbReference>
<dbReference type="GO" id="GO:0005886">
    <property type="term" value="C:plasma membrane"/>
    <property type="evidence" value="ECO:0007669"/>
    <property type="project" value="TreeGrafter"/>
</dbReference>
<sequence length="574" mass="62449">MSPAPATALDPALQPSSRRLGDLLVERQLATRADIGKALAFQQQFGGRIGSILVRLGALSEESLLPVLSEQLGMPMLDGAEWPADSAALHDVAEASGLVPDWWVDNGVAGWKSPEGEVLVVARDPLDPTLDEILGRRLAPGWQWRLARNQDLDRLLDLAARAERGGDEAGDDDVSHLRELAEEAPVIELVNNVLAQAMDQRASDIHIEPEDQVFHVRLRIDGILHTRLTLPMSRYPAVASRVKLISGMDIAERRLPQDGRLSTRVSGQEVDIRASSVPAVHGESLVLRLLPKERQDLSLENLGFTTRDLGMFRGWAREPHGIVLVTGPTGSGKSTTLYGTLEEMNQRDRKIITVEDPVEYQVQGVTQIQANADIGYSFARALRAILRQDPDVIMIGEIRDLETAEIAVQSALTGHLVLSTLHTNDAVSAFTRLVDMGLEPFLVATSVRAVQAQRLVRRVCPDCCEPASVLPGVERLVTPVLDAGAPAPNWVRAVGCPRCRGTGYRGRLGIYELVDVTPEMQELVLESATAEKMRQLADAQGGRTLRQDGLLKARQGLTTVDEVVRVTGGIAADA</sequence>
<dbReference type="PANTHER" id="PTHR30258">
    <property type="entry name" value="TYPE II SECRETION SYSTEM PROTEIN GSPE-RELATED"/>
    <property type="match status" value="1"/>
</dbReference>
<dbReference type="PROSITE" id="PS00662">
    <property type="entry name" value="T2SP_E"/>
    <property type="match status" value="1"/>
</dbReference>
<dbReference type="SUPFAM" id="SSF52540">
    <property type="entry name" value="P-loop containing nucleoside triphosphate hydrolases"/>
    <property type="match status" value="1"/>
</dbReference>
<feature type="domain" description="Bacterial type II secretion system protein E" evidence="4">
    <location>
        <begin position="386"/>
        <end position="400"/>
    </location>
</feature>
<dbReference type="SMART" id="SM00382">
    <property type="entry name" value="AAA"/>
    <property type="match status" value="1"/>
</dbReference>
<evidence type="ECO:0000256" key="1">
    <source>
        <dbReference type="ARBA" id="ARBA00006611"/>
    </source>
</evidence>
<dbReference type="InterPro" id="IPR001482">
    <property type="entry name" value="T2SS/T4SS_dom"/>
</dbReference>
<evidence type="ECO:0000256" key="2">
    <source>
        <dbReference type="ARBA" id="ARBA00022741"/>
    </source>
</evidence>
<reference evidence="5 6" key="2">
    <citation type="journal article" date="2015" name="Stand. Genomic Sci.">
        <title>High quality draft genomic sequence of Arenimonas donghaensis DSM 18148(T).</title>
        <authorList>
            <person name="Chen F."/>
            <person name="Wang H."/>
            <person name="Cao Y."/>
            <person name="Li X."/>
            <person name="Wang G."/>
        </authorList>
    </citation>
    <scope>NUCLEOTIDE SEQUENCE [LARGE SCALE GENOMIC DNA]</scope>
    <source>
        <strain evidence="5 6">HO3-R19</strain>
    </source>
</reference>
<accession>A0A087MJL9</accession>
<evidence type="ECO:0000256" key="3">
    <source>
        <dbReference type="ARBA" id="ARBA00022840"/>
    </source>
</evidence>